<gene>
    <name evidence="2" type="ORF">JRU67_04440</name>
</gene>
<dbReference type="Proteomes" id="UP000640299">
    <property type="component" value="Chromosome"/>
</dbReference>
<evidence type="ECO:0000313" key="2">
    <source>
        <dbReference type="EMBL" id="QRN92061.1"/>
    </source>
</evidence>
<dbReference type="InterPro" id="IPR014820">
    <property type="entry name" value="PriCT_1"/>
</dbReference>
<dbReference type="AlphaFoldDB" id="A0AB37HP62"/>
<accession>A0AB37HP62</accession>
<sequence length="293" mass="33631">MKKIEHDNQVSLTFYKNKYGQEKDGYAYKEFSLSAFYGMLETPKVIGTDESEKIMNGLFVSGKVAGDRKDENVEHKNMLIFDVDGTPKGYDLFKEVSDRYNNAVAIYTTYKHTEASGRYRLLIPVNRNLTPEQYESLVNLIADNLDIPNIDAGSDQASRCFAMPVVASESSLYEFKYQDAPVMQITDEQLVKLTPKPKTDAKQYRNKITGDKWKEILAPKGENEGRNNDLTKIVGSMLRRYVDAELTYHLAMLWNESNIVPLDEKEFNTTFKSILKKELQRRERKGGIRVNGY</sequence>
<reference evidence="2" key="1">
    <citation type="submission" date="2021-02" db="EMBL/GenBank/DDBJ databases">
        <title>cfr and optrA-positive Staphylococcus spp.</title>
        <authorList>
            <person name="Chen L."/>
        </authorList>
    </citation>
    <scope>NUCLEOTIDE SEQUENCE</scope>
    <source>
        <strain evidence="2">GDQ20D70P</strain>
    </source>
</reference>
<evidence type="ECO:0000259" key="1">
    <source>
        <dbReference type="SMART" id="SM00942"/>
    </source>
</evidence>
<dbReference type="SMART" id="SM00942">
    <property type="entry name" value="PriCT_1"/>
    <property type="match status" value="1"/>
</dbReference>
<name>A0AB37HP62_MAMSC</name>
<dbReference type="EMBL" id="CP069389">
    <property type="protein sequence ID" value="QRN92061.1"/>
    <property type="molecule type" value="Genomic_DNA"/>
</dbReference>
<evidence type="ECO:0000313" key="3">
    <source>
        <dbReference type="Proteomes" id="UP000640299"/>
    </source>
</evidence>
<dbReference type="Pfam" id="PF08708">
    <property type="entry name" value="PriCT_1"/>
    <property type="match status" value="1"/>
</dbReference>
<organism evidence="2 3">
    <name type="scientific">Mammaliicoccus sciuri</name>
    <name type="common">Staphylococcus sciuri</name>
    <dbReference type="NCBI Taxonomy" id="1296"/>
    <lineage>
        <taxon>Bacteria</taxon>
        <taxon>Bacillati</taxon>
        <taxon>Bacillota</taxon>
        <taxon>Bacilli</taxon>
        <taxon>Bacillales</taxon>
        <taxon>Staphylococcaceae</taxon>
        <taxon>Mammaliicoccus</taxon>
    </lineage>
</organism>
<proteinExistence type="predicted"/>
<feature type="domain" description="Primase C-terminal 1" evidence="1">
    <location>
        <begin position="215"/>
        <end position="280"/>
    </location>
</feature>
<dbReference type="RefSeq" id="WP_204178097.1">
    <property type="nucleotide sequence ID" value="NZ_CP069389.1"/>
</dbReference>
<protein>
    <submittedName>
        <fullName evidence="2">Primase alpha helix C-terminal domain-containing protein</fullName>
    </submittedName>
</protein>